<dbReference type="Gene3D" id="3.40.50.720">
    <property type="entry name" value="NAD(P)-binding Rossmann-like Domain"/>
    <property type="match status" value="1"/>
</dbReference>
<dbReference type="Pfam" id="PF13460">
    <property type="entry name" value="NAD_binding_10"/>
    <property type="match status" value="1"/>
</dbReference>
<dbReference type="GO" id="GO:0051170">
    <property type="term" value="P:import into nucleus"/>
    <property type="evidence" value="ECO:0007669"/>
    <property type="project" value="TreeGrafter"/>
</dbReference>
<dbReference type="EMBL" id="BRXY01000023">
    <property type="protein sequence ID" value="GMH53967.1"/>
    <property type="molecule type" value="Genomic_DNA"/>
</dbReference>
<protein>
    <recommendedName>
        <fullName evidence="2">NAD(P)-binding domain-containing protein</fullName>
    </recommendedName>
</protein>
<evidence type="ECO:0000259" key="2">
    <source>
        <dbReference type="Pfam" id="PF13460"/>
    </source>
</evidence>
<dbReference type="InterPro" id="IPR036291">
    <property type="entry name" value="NAD(P)-bd_dom_sf"/>
</dbReference>
<keyword evidence="1" id="KW-0732">Signal</keyword>
<name>A0A9W6ZGK3_9STRA</name>
<feature type="chain" id="PRO_5040821917" description="NAD(P)-binding domain-containing protein" evidence="1">
    <location>
        <begin position="25"/>
        <end position="291"/>
    </location>
</feature>
<dbReference type="SUPFAM" id="SSF51735">
    <property type="entry name" value="NAD(P)-binding Rossmann-fold domains"/>
    <property type="match status" value="1"/>
</dbReference>
<dbReference type="AlphaFoldDB" id="A0A9W6ZGK3"/>
<evidence type="ECO:0000313" key="4">
    <source>
        <dbReference type="Proteomes" id="UP001165085"/>
    </source>
</evidence>
<keyword evidence="4" id="KW-1185">Reference proteome</keyword>
<dbReference type="InterPro" id="IPR016040">
    <property type="entry name" value="NAD(P)-bd_dom"/>
</dbReference>
<comment type="caution">
    <text evidence="3">The sequence shown here is derived from an EMBL/GenBank/DDBJ whole genome shotgun (WGS) entry which is preliminary data.</text>
</comment>
<sequence length="291" mass="30518">MLPCPAALLLFLITLFMPLSAAAAARTAAVLGASGAVGTEVVRSLVDSGWQVVVLNRRPVDKFTGVDGVTSHIVNMESRAALESSCEEVMSAAKASALFITMGVGAPSKTKGQAGADILERVDVTLPSVCARGAKRARVKHVSILTAVGADADAKPDTGDGPFDLIPMARAGGPLYNNVKGRVENNLKDLGFSTLSTFRPAALLGTPNTPRFVEIINRIVDPVLPAKYKSSDIAVLADAMVLDSEDKLGKAEDKLGKAEGASEFDVFEGEPLHNLYARSKTTKDNIGSKDL</sequence>
<proteinExistence type="predicted"/>
<evidence type="ECO:0000313" key="3">
    <source>
        <dbReference type="EMBL" id="GMH53967.1"/>
    </source>
</evidence>
<dbReference type="PANTHER" id="PTHR14097:SF7">
    <property type="entry name" value="OXIDOREDUCTASE HTATIP2"/>
    <property type="match status" value="1"/>
</dbReference>
<dbReference type="OrthoDB" id="196536at2759"/>
<reference evidence="4" key="1">
    <citation type="journal article" date="2023" name="Commun. Biol.">
        <title>Genome analysis of Parmales, the sister group of diatoms, reveals the evolutionary specialization of diatoms from phago-mixotrophs to photoautotrophs.</title>
        <authorList>
            <person name="Ban H."/>
            <person name="Sato S."/>
            <person name="Yoshikawa S."/>
            <person name="Yamada K."/>
            <person name="Nakamura Y."/>
            <person name="Ichinomiya M."/>
            <person name="Sato N."/>
            <person name="Blanc-Mathieu R."/>
            <person name="Endo H."/>
            <person name="Kuwata A."/>
            <person name="Ogata H."/>
        </authorList>
    </citation>
    <scope>NUCLEOTIDE SEQUENCE [LARGE SCALE GENOMIC DNA]</scope>
    <source>
        <strain evidence="4">NIES 3701</strain>
    </source>
</reference>
<accession>A0A9W6ZGK3</accession>
<dbReference type="PANTHER" id="PTHR14097">
    <property type="entry name" value="OXIDOREDUCTASE HTATIP2"/>
    <property type="match status" value="1"/>
</dbReference>
<feature type="domain" description="NAD(P)-binding" evidence="2">
    <location>
        <begin position="32"/>
        <end position="159"/>
    </location>
</feature>
<feature type="signal peptide" evidence="1">
    <location>
        <begin position="1"/>
        <end position="24"/>
    </location>
</feature>
<evidence type="ECO:0000256" key="1">
    <source>
        <dbReference type="SAM" id="SignalP"/>
    </source>
</evidence>
<organism evidence="3 4">
    <name type="scientific">Triparma strigata</name>
    <dbReference type="NCBI Taxonomy" id="1606541"/>
    <lineage>
        <taxon>Eukaryota</taxon>
        <taxon>Sar</taxon>
        <taxon>Stramenopiles</taxon>
        <taxon>Ochrophyta</taxon>
        <taxon>Bolidophyceae</taxon>
        <taxon>Parmales</taxon>
        <taxon>Triparmaceae</taxon>
        <taxon>Triparma</taxon>
    </lineage>
</organism>
<gene>
    <name evidence="3" type="ORF">TrST_g11907</name>
</gene>
<dbReference type="Proteomes" id="UP001165085">
    <property type="component" value="Unassembled WGS sequence"/>
</dbReference>
<dbReference type="GO" id="GO:0005737">
    <property type="term" value="C:cytoplasm"/>
    <property type="evidence" value="ECO:0007669"/>
    <property type="project" value="TreeGrafter"/>
</dbReference>